<name>G7ZJ22_AZOL4</name>
<evidence type="ECO:0000259" key="3">
    <source>
        <dbReference type="Pfam" id="PF01370"/>
    </source>
</evidence>
<dbReference type="InterPro" id="IPR001509">
    <property type="entry name" value="Epimerase_deHydtase"/>
</dbReference>
<evidence type="ECO:0000256" key="1">
    <source>
        <dbReference type="ARBA" id="ARBA00005125"/>
    </source>
</evidence>
<dbReference type="PANTHER" id="PTHR43000">
    <property type="entry name" value="DTDP-D-GLUCOSE 4,6-DEHYDRATASE-RELATED"/>
    <property type="match status" value="1"/>
</dbReference>
<accession>G7ZJ22</accession>
<reference evidence="5" key="1">
    <citation type="journal article" date="2011" name="PLoS Genet.">
        <title>Azospirillum genomes reveal transition of bacteria from aquatic to terrestrial environments.</title>
        <authorList>
            <person name="Wisniewski-Dye F."/>
            <person name="Borziak K."/>
            <person name="Khalsa-Moyers G."/>
            <person name="Alexandre G."/>
            <person name="Sukharnikov L.O."/>
            <person name="Wuichet K."/>
            <person name="Hurst G.B."/>
            <person name="McDonald W.H."/>
            <person name="Robertson J.S."/>
            <person name="Barbe V."/>
            <person name="Calteau A."/>
            <person name="Rouy Z."/>
            <person name="Mangenot S."/>
            <person name="Prigent-Combaret C."/>
            <person name="Normand P."/>
            <person name="Boyer M."/>
            <person name="Siguier P."/>
            <person name="Dessaux Y."/>
            <person name="Elmerich C."/>
            <person name="Condemine G."/>
            <person name="Krishnen G."/>
            <person name="Kennedy I."/>
            <person name="Paterson A.H."/>
            <person name="Gonzalez V."/>
            <person name="Mavingui P."/>
            <person name="Zhulin I.B."/>
        </authorList>
    </citation>
    <scope>NUCLEOTIDE SEQUENCE [LARGE SCALE GENOMIC DNA]</scope>
    <source>
        <strain evidence="5">4B</strain>
    </source>
</reference>
<dbReference type="Pfam" id="PF01370">
    <property type="entry name" value="Epimerase"/>
    <property type="match status" value="1"/>
</dbReference>
<dbReference type="Gene3D" id="3.90.25.10">
    <property type="entry name" value="UDP-galactose 4-epimerase, domain 1"/>
    <property type="match status" value="1"/>
</dbReference>
<comment type="similarity">
    <text evidence="2">Belongs to the NAD(P)-dependent epimerase/dehydratase family.</text>
</comment>
<dbReference type="KEGG" id="ali:AZOLI_p60138"/>
<gene>
    <name evidence="4" type="ordered locus">AZOLI_p60138</name>
</gene>
<dbReference type="AlphaFoldDB" id="G7ZJ22"/>
<dbReference type="EMBL" id="FQ311874">
    <property type="protein sequence ID" value="CBS91553.1"/>
    <property type="molecule type" value="Genomic_DNA"/>
</dbReference>
<dbReference type="Proteomes" id="UP000005667">
    <property type="component" value="Plasmid AZO_p6"/>
</dbReference>
<evidence type="ECO:0000256" key="2">
    <source>
        <dbReference type="ARBA" id="ARBA00007637"/>
    </source>
</evidence>
<evidence type="ECO:0000313" key="4">
    <source>
        <dbReference type="EMBL" id="CBS91553.1"/>
    </source>
</evidence>
<comment type="pathway">
    <text evidence="1">Bacterial outer membrane biogenesis; LPS O-antigen biosynthesis.</text>
</comment>
<dbReference type="Gene3D" id="3.40.50.720">
    <property type="entry name" value="NAD(P)-binding Rossmann-like Domain"/>
    <property type="match status" value="1"/>
</dbReference>
<proteinExistence type="inferred from homology"/>
<feature type="domain" description="NAD-dependent epimerase/dehydratase" evidence="3">
    <location>
        <begin position="12"/>
        <end position="161"/>
    </location>
</feature>
<geneLocation type="plasmid" evidence="4 5">
    <name>AZO_p6</name>
</geneLocation>
<sequence>MGHVIYCIGLTADFRSRPFDTMQAHVGMLTETMAHYRYTSFLYLSTTRLYMQMARAVEDDIIPIHPTNPDQLYNGSKLAGECLCLSLPDPAIRVARLANVYGTDFSSQNFLPSIIMDALRTRRVTLRTGLESAKDYIYIDDAAAALVDIAIAGQERLYNVGEGRNTSHKEICDLLVAETGCQVDVLPDAPDVVAPVLNTERLRCEFGFSPRTVAQALPEVVRRYQQEWLHDHD</sequence>
<dbReference type="OrthoDB" id="7209874at2"/>
<dbReference type="HOGENOM" id="CLU_088921_0_0_5"/>
<keyword evidence="4" id="KW-0614">Plasmid</keyword>
<evidence type="ECO:0000313" key="5">
    <source>
        <dbReference type="Proteomes" id="UP000005667"/>
    </source>
</evidence>
<dbReference type="SUPFAM" id="SSF51735">
    <property type="entry name" value="NAD(P)-binding Rossmann-fold domains"/>
    <property type="match status" value="1"/>
</dbReference>
<keyword evidence="5" id="KW-1185">Reference proteome</keyword>
<protein>
    <submittedName>
        <fullName evidence="4">Sugar nucleotide epimerase</fullName>
    </submittedName>
</protein>
<dbReference type="InterPro" id="IPR036291">
    <property type="entry name" value="NAD(P)-bd_dom_sf"/>
</dbReference>
<organism evidence="4 5">
    <name type="scientific">Azospirillum lipoferum (strain 4B)</name>
    <dbReference type="NCBI Taxonomy" id="862719"/>
    <lineage>
        <taxon>Bacteria</taxon>
        <taxon>Pseudomonadati</taxon>
        <taxon>Pseudomonadota</taxon>
        <taxon>Alphaproteobacteria</taxon>
        <taxon>Rhodospirillales</taxon>
        <taxon>Azospirillaceae</taxon>
        <taxon>Azospirillum</taxon>
    </lineage>
</organism>